<evidence type="ECO:0000313" key="2">
    <source>
        <dbReference type="EMBL" id="KAK7016929.1"/>
    </source>
</evidence>
<dbReference type="AlphaFoldDB" id="A0AAW0AW42"/>
<organism evidence="2 3">
    <name type="scientific">Favolaschia claudopus</name>
    <dbReference type="NCBI Taxonomy" id="2862362"/>
    <lineage>
        <taxon>Eukaryota</taxon>
        <taxon>Fungi</taxon>
        <taxon>Dikarya</taxon>
        <taxon>Basidiomycota</taxon>
        <taxon>Agaricomycotina</taxon>
        <taxon>Agaricomycetes</taxon>
        <taxon>Agaricomycetidae</taxon>
        <taxon>Agaricales</taxon>
        <taxon>Marasmiineae</taxon>
        <taxon>Mycenaceae</taxon>
        <taxon>Favolaschia</taxon>
    </lineage>
</organism>
<dbReference type="EMBL" id="JAWWNJ010000049">
    <property type="protein sequence ID" value="KAK7016929.1"/>
    <property type="molecule type" value="Genomic_DNA"/>
</dbReference>
<reference evidence="2 3" key="1">
    <citation type="journal article" date="2024" name="J Genomics">
        <title>Draft genome sequencing and assembly of Favolaschia claudopus CIRM-BRFM 2984 isolated from oak limbs.</title>
        <authorList>
            <person name="Navarro D."/>
            <person name="Drula E."/>
            <person name="Chaduli D."/>
            <person name="Cazenave R."/>
            <person name="Ahrendt S."/>
            <person name="Wang J."/>
            <person name="Lipzen A."/>
            <person name="Daum C."/>
            <person name="Barry K."/>
            <person name="Grigoriev I.V."/>
            <person name="Favel A."/>
            <person name="Rosso M.N."/>
            <person name="Martin F."/>
        </authorList>
    </citation>
    <scope>NUCLEOTIDE SEQUENCE [LARGE SCALE GENOMIC DNA]</scope>
    <source>
        <strain evidence="2 3">CIRM-BRFM 2984</strain>
    </source>
</reference>
<sequence>MHPSVSTPCAVAPLCPSPSASAPRLALQLGSQLHLHLLLVQLTPPIRQSRSQELSTDPAPTRSVMNATSTTSALTLPTTPLCLGQRLVFATASSHLAEYTVASAEPVVQFIIVHKGSGRGRGSEFNNGGGGEGGRRQRLSREGGWEFVDVRQNCHSTTRPRRSVVRLPDGWAGGHARWTVTRVKSADGLMSRSVIRHADEPGEQRRCGGG</sequence>
<keyword evidence="3" id="KW-1185">Reference proteome</keyword>
<gene>
    <name evidence="2" type="ORF">R3P38DRAFT_3361093</name>
</gene>
<accession>A0AAW0AW42</accession>
<feature type="region of interest" description="Disordered" evidence="1">
    <location>
        <begin position="121"/>
        <end position="140"/>
    </location>
</feature>
<dbReference type="Proteomes" id="UP001362999">
    <property type="component" value="Unassembled WGS sequence"/>
</dbReference>
<comment type="caution">
    <text evidence="2">The sequence shown here is derived from an EMBL/GenBank/DDBJ whole genome shotgun (WGS) entry which is preliminary data.</text>
</comment>
<evidence type="ECO:0000313" key="3">
    <source>
        <dbReference type="Proteomes" id="UP001362999"/>
    </source>
</evidence>
<proteinExistence type="predicted"/>
<protein>
    <submittedName>
        <fullName evidence="2">Uncharacterized protein</fullName>
    </submittedName>
</protein>
<evidence type="ECO:0000256" key="1">
    <source>
        <dbReference type="SAM" id="MobiDB-lite"/>
    </source>
</evidence>
<name>A0AAW0AW42_9AGAR</name>